<keyword evidence="3" id="KW-1185">Reference proteome</keyword>
<proteinExistence type="predicted"/>
<organism evidence="2 3">
    <name type="scientific">Brachionus plicatilis</name>
    <name type="common">Marine rotifer</name>
    <name type="synonym">Brachionus muelleri</name>
    <dbReference type="NCBI Taxonomy" id="10195"/>
    <lineage>
        <taxon>Eukaryota</taxon>
        <taxon>Metazoa</taxon>
        <taxon>Spiralia</taxon>
        <taxon>Gnathifera</taxon>
        <taxon>Rotifera</taxon>
        <taxon>Eurotatoria</taxon>
        <taxon>Monogononta</taxon>
        <taxon>Pseudotrocha</taxon>
        <taxon>Ploima</taxon>
        <taxon>Brachionidae</taxon>
        <taxon>Brachionus</taxon>
    </lineage>
</organism>
<dbReference type="EMBL" id="REGN01003114">
    <property type="protein sequence ID" value="RNA24453.1"/>
    <property type="molecule type" value="Genomic_DNA"/>
</dbReference>
<keyword evidence="1" id="KW-0472">Membrane</keyword>
<feature type="transmembrane region" description="Helical" evidence="1">
    <location>
        <begin position="14"/>
        <end position="33"/>
    </location>
</feature>
<feature type="transmembrane region" description="Helical" evidence="1">
    <location>
        <begin position="204"/>
        <end position="226"/>
    </location>
</feature>
<reference evidence="2 3" key="1">
    <citation type="journal article" date="2018" name="Sci. Rep.">
        <title>Genomic signatures of local adaptation to the degree of environmental predictability in rotifers.</title>
        <authorList>
            <person name="Franch-Gras L."/>
            <person name="Hahn C."/>
            <person name="Garcia-Roger E.M."/>
            <person name="Carmona M.J."/>
            <person name="Serra M."/>
            <person name="Gomez A."/>
        </authorList>
    </citation>
    <scope>NUCLEOTIDE SEQUENCE [LARGE SCALE GENOMIC DNA]</scope>
    <source>
        <strain evidence="2">HYR1</strain>
    </source>
</reference>
<keyword evidence="1" id="KW-0812">Transmembrane</keyword>
<feature type="transmembrane region" description="Helical" evidence="1">
    <location>
        <begin position="179"/>
        <end position="198"/>
    </location>
</feature>
<gene>
    <name evidence="2" type="ORF">BpHYR1_051878</name>
</gene>
<evidence type="ECO:0000313" key="3">
    <source>
        <dbReference type="Proteomes" id="UP000276133"/>
    </source>
</evidence>
<evidence type="ECO:0000256" key="1">
    <source>
        <dbReference type="SAM" id="Phobius"/>
    </source>
</evidence>
<keyword evidence="1" id="KW-1133">Transmembrane helix</keyword>
<dbReference type="AlphaFoldDB" id="A0A3M7RLJ8"/>
<comment type="caution">
    <text evidence="2">The sequence shown here is derived from an EMBL/GenBank/DDBJ whole genome shotgun (WGS) entry which is preliminary data.</text>
</comment>
<accession>A0A3M7RLJ8</accession>
<protein>
    <submittedName>
        <fullName evidence="2">Uncharacterized protein</fullName>
    </submittedName>
</protein>
<name>A0A3M7RLJ8_BRAPC</name>
<feature type="transmembrane region" description="Helical" evidence="1">
    <location>
        <begin position="53"/>
        <end position="72"/>
    </location>
</feature>
<dbReference type="Proteomes" id="UP000276133">
    <property type="component" value="Unassembled WGS sequence"/>
</dbReference>
<sequence>MCHNLNNARLPKRFLHLYSISNLFFLVIVKFKYKLNKNYSFFDELKLNKKGATKYVALFLAVIFVNLTNIILNKSLILLQKSTTNLNNILFSFDLNFTNCISKTSQDDNVFFFYGPNGIVILECKVLCQLLNKILTRWSLLKKSVLKSMTTYDIEPRADSLGMVLYNLWVHISQASANFVFELLKIFGLPITLINFSFQIFAKIFDWSCFGTFAGFTLATFLIFLFNI</sequence>
<evidence type="ECO:0000313" key="2">
    <source>
        <dbReference type="EMBL" id="RNA24453.1"/>
    </source>
</evidence>